<dbReference type="AlphaFoldDB" id="A0A8T2VEP9"/>
<dbReference type="PROSITE" id="PS00888">
    <property type="entry name" value="CNMP_BINDING_1"/>
    <property type="match status" value="2"/>
</dbReference>
<dbReference type="SMART" id="SM00100">
    <property type="entry name" value="cNMP"/>
    <property type="match status" value="2"/>
</dbReference>
<evidence type="ECO:0000256" key="4">
    <source>
        <dbReference type="ARBA" id="ARBA00022566"/>
    </source>
</evidence>
<keyword evidence="5" id="KW-0677">Repeat</keyword>
<dbReference type="PRINTS" id="PR00103">
    <property type="entry name" value="CAMPKINASE"/>
</dbReference>
<keyword evidence="11" id="KW-1185">Reference proteome</keyword>
<evidence type="ECO:0000256" key="2">
    <source>
        <dbReference type="ARBA" id="ARBA00020355"/>
    </source>
</evidence>
<evidence type="ECO:0000256" key="5">
    <source>
        <dbReference type="ARBA" id="ARBA00022737"/>
    </source>
</evidence>
<dbReference type="InterPro" id="IPR014710">
    <property type="entry name" value="RmlC-like_jellyroll"/>
</dbReference>
<name>A0A8T2VEP9_CERRI</name>
<keyword evidence="7 8" id="KW-0114">cAMP</keyword>
<dbReference type="GO" id="GO:0004862">
    <property type="term" value="F:cAMP-dependent protein kinase inhibitor activity"/>
    <property type="evidence" value="ECO:0007669"/>
    <property type="project" value="TreeGrafter"/>
</dbReference>
<dbReference type="InterPro" id="IPR018488">
    <property type="entry name" value="cNMP-bd_CS"/>
</dbReference>
<dbReference type="PROSITE" id="PS00889">
    <property type="entry name" value="CNMP_BINDING_2"/>
    <property type="match status" value="2"/>
</dbReference>
<protein>
    <recommendedName>
        <fullName evidence="2">cAMP-dependent protein kinase regulatory subunit</fullName>
    </recommendedName>
</protein>
<dbReference type="Gene3D" id="2.60.120.10">
    <property type="entry name" value="Jelly Rolls"/>
    <property type="match status" value="2"/>
</dbReference>
<accession>A0A8T2VEP9</accession>
<evidence type="ECO:0000256" key="3">
    <source>
        <dbReference type="ARBA" id="ARBA00022553"/>
    </source>
</evidence>
<dbReference type="FunFam" id="2.60.120.10:FF:000006">
    <property type="entry name" value="cAMP-dependent protein kinase type I-alpha regulatory subunit"/>
    <property type="match status" value="1"/>
</dbReference>
<dbReference type="GO" id="GO:0005829">
    <property type="term" value="C:cytosol"/>
    <property type="evidence" value="ECO:0007669"/>
    <property type="project" value="TreeGrafter"/>
</dbReference>
<dbReference type="CDD" id="cd00038">
    <property type="entry name" value="CAP_ED"/>
    <property type="match status" value="2"/>
</dbReference>
<evidence type="ECO:0000313" key="11">
    <source>
        <dbReference type="Proteomes" id="UP000825935"/>
    </source>
</evidence>
<dbReference type="GO" id="GO:0034236">
    <property type="term" value="F:protein kinase A catalytic subunit binding"/>
    <property type="evidence" value="ECO:0007669"/>
    <property type="project" value="TreeGrafter"/>
</dbReference>
<dbReference type="OMA" id="WSPPHHP"/>
<keyword evidence="6 8" id="KW-0547">Nucleotide-binding</keyword>
<feature type="domain" description="Cyclic nucleotide-binding" evidence="9">
    <location>
        <begin position="207"/>
        <end position="322"/>
    </location>
</feature>
<gene>
    <name evidence="10" type="ORF">KP509_01G015100</name>
</gene>
<comment type="similarity">
    <text evidence="1">Belongs to the cAMP-dependent kinase regulatory chain family.</text>
</comment>
<proteinExistence type="inferred from homology"/>
<dbReference type="PANTHER" id="PTHR11635:SF152">
    <property type="entry name" value="CAMP-DEPENDENT PROTEIN KINASE TYPE I REGULATORY SUBUNIT-RELATED"/>
    <property type="match status" value="1"/>
</dbReference>
<dbReference type="EMBL" id="CM035406">
    <property type="protein sequence ID" value="KAH7445569.1"/>
    <property type="molecule type" value="Genomic_DNA"/>
</dbReference>
<evidence type="ECO:0000256" key="7">
    <source>
        <dbReference type="ARBA" id="ARBA00023149"/>
    </source>
</evidence>
<sequence>MSSSKGGGAKALVSKIASFSAGDAAIESKEEESRRRKTLLRRRSAVSAEVTSLHDIETFSPKVVPKNEDARQRIKKALEENYLFKFLDQEQTQIVIDAVEEVKFEKNDIIIKQGDPGDHFYLLEDGTCEVWLVRPDKTEPEMVKKYSAGDSFGELALLYNAPRAATVKATSSCTLWAMDRTTFRTILLQTTSQKRQLYEKFLDDVPLLKTLDNYERAAIADVLEAEYFDEGHEIITEGQPGDKMYLLEEGEAEARTGGNVVKHYKHGDYFGELALLNNKPRAATVVAVTKCKCVSIDRKSFKRLFGKLDGILQRNTREYDVGTSKG</sequence>
<evidence type="ECO:0000259" key="9">
    <source>
        <dbReference type="PROSITE" id="PS50042"/>
    </source>
</evidence>
<keyword evidence="3" id="KW-0597">Phosphoprotein</keyword>
<dbReference type="OrthoDB" id="417078at2759"/>
<dbReference type="PIRSF" id="PIRSF000548">
    <property type="entry name" value="PK_regulatory"/>
    <property type="match status" value="1"/>
</dbReference>
<dbReference type="Pfam" id="PF00027">
    <property type="entry name" value="cNMP_binding"/>
    <property type="match status" value="2"/>
</dbReference>
<evidence type="ECO:0000256" key="1">
    <source>
        <dbReference type="ARBA" id="ARBA00005753"/>
    </source>
</evidence>
<evidence type="ECO:0000313" key="10">
    <source>
        <dbReference type="EMBL" id="KAH7445568.1"/>
    </source>
</evidence>
<dbReference type="PANTHER" id="PTHR11635">
    <property type="entry name" value="CAMP-DEPENDENT PROTEIN KINASE REGULATORY CHAIN"/>
    <property type="match status" value="1"/>
</dbReference>
<organism evidence="10 11">
    <name type="scientific">Ceratopteris richardii</name>
    <name type="common">Triangle waterfern</name>
    <dbReference type="NCBI Taxonomy" id="49495"/>
    <lineage>
        <taxon>Eukaryota</taxon>
        <taxon>Viridiplantae</taxon>
        <taxon>Streptophyta</taxon>
        <taxon>Embryophyta</taxon>
        <taxon>Tracheophyta</taxon>
        <taxon>Polypodiopsida</taxon>
        <taxon>Polypodiidae</taxon>
        <taxon>Polypodiales</taxon>
        <taxon>Pteridineae</taxon>
        <taxon>Pteridaceae</taxon>
        <taxon>Parkerioideae</taxon>
        <taxon>Ceratopteris</taxon>
    </lineage>
</organism>
<keyword evidence="4 8" id="KW-0116">cAMP-binding</keyword>
<dbReference type="InterPro" id="IPR000595">
    <property type="entry name" value="cNMP-bd_dom"/>
</dbReference>
<dbReference type="FunFam" id="2.60.120.10:FF:000039">
    <property type="entry name" value="cAMP-dependent protein kinase regulatory subunit"/>
    <property type="match status" value="1"/>
</dbReference>
<dbReference type="GO" id="GO:0005952">
    <property type="term" value="C:cAMP-dependent protein kinase complex"/>
    <property type="evidence" value="ECO:0007669"/>
    <property type="project" value="InterPro"/>
</dbReference>
<dbReference type="GO" id="GO:0030552">
    <property type="term" value="F:cAMP binding"/>
    <property type="evidence" value="ECO:0007669"/>
    <property type="project" value="UniProtKB-KW"/>
</dbReference>
<feature type="binding site" evidence="8">
    <location>
        <position position="272"/>
    </location>
    <ligand>
        <name>3',5'-cyclic AMP</name>
        <dbReference type="ChEBI" id="CHEBI:58165"/>
        <label>2</label>
    </ligand>
</feature>
<dbReference type="PROSITE" id="PS50042">
    <property type="entry name" value="CNMP_BINDING_3"/>
    <property type="match status" value="2"/>
</dbReference>
<dbReference type="Proteomes" id="UP000825935">
    <property type="component" value="Chromosome 1"/>
</dbReference>
<dbReference type="InterPro" id="IPR018490">
    <property type="entry name" value="cNMP-bd_dom_sf"/>
</dbReference>
<dbReference type="EMBL" id="CM035406">
    <property type="protein sequence ID" value="KAH7445568.1"/>
    <property type="molecule type" value="Genomic_DNA"/>
</dbReference>
<evidence type="ECO:0000256" key="6">
    <source>
        <dbReference type="ARBA" id="ARBA00022741"/>
    </source>
</evidence>
<comment type="caution">
    <text evidence="10">The sequence shown here is derived from an EMBL/GenBank/DDBJ whole genome shotgun (WGS) entry which is preliminary data.</text>
</comment>
<evidence type="ECO:0000256" key="8">
    <source>
        <dbReference type="PIRSR" id="PIRSR000548-1"/>
    </source>
</evidence>
<dbReference type="InterPro" id="IPR012198">
    <property type="entry name" value="cAMP_dep_PK_reg_su"/>
</dbReference>
<dbReference type="SUPFAM" id="SSF51206">
    <property type="entry name" value="cAMP-binding domain-like"/>
    <property type="match status" value="2"/>
</dbReference>
<feature type="binding site" evidence="8">
    <location>
        <position position="154"/>
    </location>
    <ligand>
        <name>3',5'-cyclic AMP</name>
        <dbReference type="ChEBI" id="CHEBI:58165"/>
        <label>1</label>
    </ligand>
</feature>
<feature type="binding site" evidence="8">
    <location>
        <position position="163"/>
    </location>
    <ligand>
        <name>3',5'-cyclic AMP</name>
        <dbReference type="ChEBI" id="CHEBI:58165"/>
        <label>1</label>
    </ligand>
</feature>
<dbReference type="GO" id="GO:0033554">
    <property type="term" value="P:cellular response to stress"/>
    <property type="evidence" value="ECO:0007669"/>
    <property type="project" value="UniProtKB-ARBA"/>
</dbReference>
<reference evidence="10" key="1">
    <citation type="submission" date="2021-08" db="EMBL/GenBank/DDBJ databases">
        <title>WGS assembly of Ceratopteris richardii.</title>
        <authorList>
            <person name="Marchant D.B."/>
            <person name="Chen G."/>
            <person name="Jenkins J."/>
            <person name="Shu S."/>
            <person name="Leebens-Mack J."/>
            <person name="Grimwood J."/>
            <person name="Schmutz J."/>
            <person name="Soltis P."/>
            <person name="Soltis D."/>
            <person name="Chen Z.-H."/>
        </authorList>
    </citation>
    <scope>NUCLEOTIDE SEQUENCE</scope>
    <source>
        <strain evidence="10">Whitten #5841</strain>
        <tissue evidence="10">Leaf</tissue>
    </source>
</reference>
<feature type="domain" description="Cyclic nucleotide-binding" evidence="9">
    <location>
        <begin position="83"/>
        <end position="204"/>
    </location>
</feature>
<dbReference type="InterPro" id="IPR050503">
    <property type="entry name" value="cAMP-dep_PK_reg_su-like"/>
</dbReference>
<feature type="binding site" evidence="8">
    <location>
        <position position="281"/>
    </location>
    <ligand>
        <name>3',5'-cyclic AMP</name>
        <dbReference type="ChEBI" id="CHEBI:58165"/>
        <label>2</label>
    </ligand>
</feature>